<feature type="domain" description="Thioesterase" evidence="1">
    <location>
        <begin position="46"/>
        <end position="114"/>
    </location>
</feature>
<dbReference type="SUPFAM" id="SSF54637">
    <property type="entry name" value="Thioesterase/thiol ester dehydrase-isomerase"/>
    <property type="match status" value="1"/>
</dbReference>
<dbReference type="Gene3D" id="3.10.129.10">
    <property type="entry name" value="Hotdog Thioesterase"/>
    <property type="match status" value="1"/>
</dbReference>
<proteinExistence type="predicted"/>
<gene>
    <name evidence="2" type="ORF">AXK61_09980</name>
</gene>
<keyword evidence="3" id="KW-1185">Reference proteome</keyword>
<reference evidence="2 3" key="1">
    <citation type="submission" date="2016-02" db="EMBL/GenBank/DDBJ databases">
        <authorList>
            <person name="Teng J.L."/>
            <person name="Tang Y."/>
            <person name="Huang Y."/>
            <person name="Guo F."/>
            <person name="Wei W."/>
            <person name="Chen J.H."/>
            <person name="Wong S.Y."/>
            <person name="Lau S.K."/>
            <person name="Woo P.C."/>
        </authorList>
    </citation>
    <scope>NUCLEOTIDE SEQUENCE [LARGE SCALE GENOMIC DNA]</scope>
    <source>
        <strain evidence="2 3">JCM 13375</strain>
    </source>
</reference>
<comment type="caution">
    <text evidence="2">The sequence shown here is derived from an EMBL/GenBank/DDBJ whole genome shotgun (WGS) entry which is preliminary data.</text>
</comment>
<organism evidence="2 3">
    <name type="scientific">Tsukamurella pseudospumae</name>
    <dbReference type="NCBI Taxonomy" id="239498"/>
    <lineage>
        <taxon>Bacteria</taxon>
        <taxon>Bacillati</taxon>
        <taxon>Actinomycetota</taxon>
        <taxon>Actinomycetes</taxon>
        <taxon>Mycobacteriales</taxon>
        <taxon>Tsukamurellaceae</taxon>
        <taxon>Tsukamurella</taxon>
    </lineage>
</organism>
<dbReference type="InterPro" id="IPR006683">
    <property type="entry name" value="Thioestr_dom"/>
</dbReference>
<name>A0A137YT27_9ACTN</name>
<evidence type="ECO:0000259" key="1">
    <source>
        <dbReference type="Pfam" id="PF03061"/>
    </source>
</evidence>
<accession>A0A137YT27</accession>
<dbReference type="Pfam" id="PF03061">
    <property type="entry name" value="4HBT"/>
    <property type="match status" value="1"/>
</dbReference>
<dbReference type="RefSeq" id="WP_068747000.1">
    <property type="nucleotide sequence ID" value="NZ_LSRE01000050.1"/>
</dbReference>
<evidence type="ECO:0000313" key="3">
    <source>
        <dbReference type="Proteomes" id="UP000070409"/>
    </source>
</evidence>
<dbReference type="Proteomes" id="UP000070409">
    <property type="component" value="Unassembled WGS sequence"/>
</dbReference>
<evidence type="ECO:0000313" key="2">
    <source>
        <dbReference type="EMBL" id="KXO88963.1"/>
    </source>
</evidence>
<dbReference type="InterPro" id="IPR029069">
    <property type="entry name" value="HotDog_dom_sf"/>
</dbReference>
<sequence length="133" mass="14336">MTFQELVDYNASLPFNRWAGIEVLSADREEVVLRLERRDDLCQNVGGLHAALIAGVLENACGYALAMHPGAGGLVTQMDTQFLRPAQGEAFLAVGRVVKPGSKQSFSEADFFVEVDGARGPRFATARALIVPS</sequence>
<dbReference type="CDD" id="cd03443">
    <property type="entry name" value="PaaI_thioesterase"/>
    <property type="match status" value="1"/>
</dbReference>
<protein>
    <recommendedName>
        <fullName evidence="1">Thioesterase domain-containing protein</fullName>
    </recommendedName>
</protein>
<dbReference type="EMBL" id="LSRE01000050">
    <property type="protein sequence ID" value="KXO88963.1"/>
    <property type="molecule type" value="Genomic_DNA"/>
</dbReference>